<comment type="caution">
    <text evidence="1">The sequence shown here is derived from an EMBL/GenBank/DDBJ whole genome shotgun (WGS) entry which is preliminary data.</text>
</comment>
<organism evidence="1 2">
    <name type="scientific">Sparassis crispa</name>
    <dbReference type="NCBI Taxonomy" id="139825"/>
    <lineage>
        <taxon>Eukaryota</taxon>
        <taxon>Fungi</taxon>
        <taxon>Dikarya</taxon>
        <taxon>Basidiomycota</taxon>
        <taxon>Agaricomycotina</taxon>
        <taxon>Agaricomycetes</taxon>
        <taxon>Polyporales</taxon>
        <taxon>Sparassidaceae</taxon>
        <taxon>Sparassis</taxon>
    </lineage>
</organism>
<dbReference type="OrthoDB" id="2104739at2759"/>
<reference evidence="1 2" key="1">
    <citation type="journal article" date="2018" name="Sci. Rep.">
        <title>Genome sequence of the cauliflower mushroom Sparassis crispa (Hanabiratake) and its association with beneficial usage.</title>
        <authorList>
            <person name="Kiyama R."/>
            <person name="Furutani Y."/>
            <person name="Kawaguchi K."/>
            <person name="Nakanishi T."/>
        </authorList>
    </citation>
    <scope>NUCLEOTIDE SEQUENCE [LARGE SCALE GENOMIC DNA]</scope>
</reference>
<name>A0A401GDR2_9APHY</name>
<dbReference type="AlphaFoldDB" id="A0A401GDR2"/>
<dbReference type="EMBL" id="BFAD01000002">
    <property type="protein sequence ID" value="GBE80265.1"/>
    <property type="molecule type" value="Genomic_DNA"/>
</dbReference>
<dbReference type="GeneID" id="38777182"/>
<dbReference type="InParanoid" id="A0A401GDR2"/>
<evidence type="ECO:0000313" key="1">
    <source>
        <dbReference type="EMBL" id="GBE80265.1"/>
    </source>
</evidence>
<evidence type="ECO:0000313" key="2">
    <source>
        <dbReference type="Proteomes" id="UP000287166"/>
    </source>
</evidence>
<keyword evidence="2" id="KW-1185">Reference proteome</keyword>
<accession>A0A401GDR2</accession>
<protein>
    <submittedName>
        <fullName evidence="1">Uncharacterized protein</fullName>
    </submittedName>
</protein>
<sequence length="87" mass="9460">MYLGFGRLPKHVTFTTTDPELLPVPSPDYLALHAACAKVAHLSGAAKYIDKVLEDLEEMPVLSEDGSSARLLEDALLHASSRSPVWV</sequence>
<dbReference type="RefSeq" id="XP_027611178.1">
    <property type="nucleotide sequence ID" value="XM_027755377.1"/>
</dbReference>
<gene>
    <name evidence="1" type="ORF">SCP_0214820</name>
</gene>
<dbReference type="Proteomes" id="UP000287166">
    <property type="component" value="Unassembled WGS sequence"/>
</dbReference>
<proteinExistence type="predicted"/>
<dbReference type="STRING" id="139825.A0A401GDR2"/>